<dbReference type="EMBL" id="JACMRX010000003">
    <property type="protein sequence ID" value="KAF7992325.1"/>
    <property type="molecule type" value="Genomic_DNA"/>
</dbReference>
<reference evidence="14 15" key="1">
    <citation type="submission" date="2020-08" db="EMBL/GenBank/DDBJ databases">
        <title>Aphidius gifuensis genome sequencing and assembly.</title>
        <authorList>
            <person name="Du Z."/>
        </authorList>
    </citation>
    <scope>NUCLEOTIDE SEQUENCE [LARGE SCALE GENOMIC DNA]</scope>
    <source>
        <strain evidence="14">YNYX2018</strain>
        <tissue evidence="14">Adults</tissue>
    </source>
</reference>
<evidence type="ECO:0000256" key="4">
    <source>
        <dbReference type="ARBA" id="ARBA00022801"/>
    </source>
</evidence>
<keyword evidence="4 11" id="KW-0378">Hydrolase</keyword>
<feature type="signal peptide" evidence="12">
    <location>
        <begin position="1"/>
        <end position="22"/>
    </location>
</feature>
<comment type="caution">
    <text evidence="14">The sequence shown here is derived from an EMBL/GenBank/DDBJ whole genome shotgun (WGS) entry which is preliminary data.</text>
</comment>
<dbReference type="CDD" id="cd00190">
    <property type="entry name" value="Tryp_SPc"/>
    <property type="match status" value="1"/>
</dbReference>
<keyword evidence="1 11" id="KW-0645">Protease</keyword>
<evidence type="ECO:0000259" key="13">
    <source>
        <dbReference type="PROSITE" id="PS50240"/>
    </source>
</evidence>
<keyword evidence="6" id="KW-0106">Calcium</keyword>
<proteinExistence type="inferred from homology"/>
<protein>
    <recommendedName>
        <fullName evidence="13">Peptidase S1 domain-containing protein</fullName>
    </recommendedName>
</protein>
<sequence>MNICKVFIFLLFGIENIILIKSINTTEHSKINITENSRINIIEHPKINITEHPKWQTIDHDTCGISNADRIIGGKNASLGMYPWIVRIGYTSSGNALKKKEPTYRCGGTLINKLYVVTAAHCVSLLPEGFEVTAVRAGEYNTETDPDCYQNFCAESVQDFSPVSIIVHENYNKPPFKNDIAIIKLNRNVTFNAFVMPICLPSGEILDRNYTGHTAEVAGWGIYDISDPKSSTILQTIKLPIVEPDSCITAFRKHADIGIEQMCVGGVKGEDSCGGDSGGPLMKIESTIGPPKYYFIGIVSFGAKHCGKTTTPAVYSRISFYMNWILDHIEL</sequence>
<dbReference type="PANTHER" id="PTHR24256">
    <property type="entry name" value="TRYPTASE-RELATED"/>
    <property type="match status" value="1"/>
</dbReference>
<keyword evidence="2" id="KW-0479">Metal-binding</keyword>
<keyword evidence="9" id="KW-0325">Glycoprotein</keyword>
<dbReference type="InterPro" id="IPR018114">
    <property type="entry name" value="TRYPSIN_HIS"/>
</dbReference>
<dbReference type="PROSITE" id="PS00134">
    <property type="entry name" value="TRYPSIN_HIS"/>
    <property type="match status" value="1"/>
</dbReference>
<keyword evidence="5 11" id="KW-0720">Serine protease</keyword>
<keyword evidence="3 12" id="KW-0732">Signal</keyword>
<dbReference type="InterPro" id="IPR051487">
    <property type="entry name" value="Ser/Thr_Proteases_Immune/Dev"/>
</dbReference>
<dbReference type="OrthoDB" id="547031at2759"/>
<name>A0A834XRV3_APHGI</name>
<dbReference type="Pfam" id="PF00089">
    <property type="entry name" value="Trypsin"/>
    <property type="match status" value="1"/>
</dbReference>
<dbReference type="GO" id="GO:0051604">
    <property type="term" value="P:protein maturation"/>
    <property type="evidence" value="ECO:0007669"/>
    <property type="project" value="UniProtKB-ARBA"/>
</dbReference>
<dbReference type="InterPro" id="IPR001254">
    <property type="entry name" value="Trypsin_dom"/>
</dbReference>
<evidence type="ECO:0000313" key="14">
    <source>
        <dbReference type="EMBL" id="KAF7992325.1"/>
    </source>
</evidence>
<evidence type="ECO:0000256" key="12">
    <source>
        <dbReference type="SAM" id="SignalP"/>
    </source>
</evidence>
<dbReference type="Gene3D" id="2.40.10.10">
    <property type="entry name" value="Trypsin-like serine proteases"/>
    <property type="match status" value="2"/>
</dbReference>
<dbReference type="PROSITE" id="PS50240">
    <property type="entry name" value="TRYPSIN_DOM"/>
    <property type="match status" value="1"/>
</dbReference>
<dbReference type="InterPro" id="IPR009003">
    <property type="entry name" value="Peptidase_S1_PA"/>
</dbReference>
<gene>
    <name evidence="14" type="ORF">HCN44_001650</name>
</gene>
<organism evidence="14 15">
    <name type="scientific">Aphidius gifuensis</name>
    <name type="common">Parasitoid wasp</name>
    <dbReference type="NCBI Taxonomy" id="684658"/>
    <lineage>
        <taxon>Eukaryota</taxon>
        <taxon>Metazoa</taxon>
        <taxon>Ecdysozoa</taxon>
        <taxon>Arthropoda</taxon>
        <taxon>Hexapoda</taxon>
        <taxon>Insecta</taxon>
        <taxon>Pterygota</taxon>
        <taxon>Neoptera</taxon>
        <taxon>Endopterygota</taxon>
        <taxon>Hymenoptera</taxon>
        <taxon>Apocrita</taxon>
        <taxon>Ichneumonoidea</taxon>
        <taxon>Braconidae</taxon>
        <taxon>Aphidiinae</taxon>
        <taxon>Aphidius</taxon>
    </lineage>
</organism>
<evidence type="ECO:0000256" key="1">
    <source>
        <dbReference type="ARBA" id="ARBA00022670"/>
    </source>
</evidence>
<keyword evidence="15" id="KW-1185">Reference proteome</keyword>
<feature type="chain" id="PRO_5032482728" description="Peptidase S1 domain-containing protein" evidence="12">
    <location>
        <begin position="23"/>
        <end position="331"/>
    </location>
</feature>
<evidence type="ECO:0000256" key="6">
    <source>
        <dbReference type="ARBA" id="ARBA00022837"/>
    </source>
</evidence>
<dbReference type="Proteomes" id="UP000639338">
    <property type="component" value="Unassembled WGS sequence"/>
</dbReference>
<dbReference type="GO" id="GO:0006508">
    <property type="term" value="P:proteolysis"/>
    <property type="evidence" value="ECO:0007669"/>
    <property type="project" value="UniProtKB-KW"/>
</dbReference>
<dbReference type="PRINTS" id="PR00722">
    <property type="entry name" value="CHYMOTRYPSIN"/>
</dbReference>
<dbReference type="InterPro" id="IPR001314">
    <property type="entry name" value="Peptidase_S1A"/>
</dbReference>
<evidence type="ECO:0000313" key="15">
    <source>
        <dbReference type="Proteomes" id="UP000639338"/>
    </source>
</evidence>
<dbReference type="SUPFAM" id="SSF50494">
    <property type="entry name" value="Trypsin-like serine proteases"/>
    <property type="match status" value="1"/>
</dbReference>
<comment type="similarity">
    <text evidence="10">Belongs to the peptidase S1 family. CLIP subfamily.</text>
</comment>
<dbReference type="AlphaFoldDB" id="A0A834XRV3"/>
<dbReference type="SMART" id="SM00020">
    <property type="entry name" value="Tryp_SPc"/>
    <property type="match status" value="1"/>
</dbReference>
<evidence type="ECO:0000256" key="3">
    <source>
        <dbReference type="ARBA" id="ARBA00022729"/>
    </source>
</evidence>
<feature type="domain" description="Peptidase S1" evidence="13">
    <location>
        <begin position="71"/>
        <end position="330"/>
    </location>
</feature>
<evidence type="ECO:0000256" key="2">
    <source>
        <dbReference type="ARBA" id="ARBA00022723"/>
    </source>
</evidence>
<dbReference type="GO" id="GO:0004252">
    <property type="term" value="F:serine-type endopeptidase activity"/>
    <property type="evidence" value="ECO:0007669"/>
    <property type="project" value="InterPro"/>
</dbReference>
<evidence type="ECO:0000256" key="11">
    <source>
        <dbReference type="RuleBase" id="RU363034"/>
    </source>
</evidence>
<dbReference type="GO" id="GO:0046872">
    <property type="term" value="F:metal ion binding"/>
    <property type="evidence" value="ECO:0007669"/>
    <property type="project" value="UniProtKB-KW"/>
</dbReference>
<dbReference type="PROSITE" id="PS00135">
    <property type="entry name" value="TRYPSIN_SER"/>
    <property type="match status" value="1"/>
</dbReference>
<dbReference type="InterPro" id="IPR043504">
    <property type="entry name" value="Peptidase_S1_PA_chymotrypsin"/>
</dbReference>
<dbReference type="FunFam" id="2.40.10.10:FF:000078">
    <property type="entry name" value="Serine protease H137"/>
    <property type="match status" value="1"/>
</dbReference>
<evidence type="ECO:0000256" key="8">
    <source>
        <dbReference type="ARBA" id="ARBA00023157"/>
    </source>
</evidence>
<dbReference type="FunFam" id="2.40.10.10:FF:000028">
    <property type="entry name" value="Serine protease easter"/>
    <property type="match status" value="1"/>
</dbReference>
<evidence type="ECO:0000256" key="5">
    <source>
        <dbReference type="ARBA" id="ARBA00022825"/>
    </source>
</evidence>
<dbReference type="InterPro" id="IPR033116">
    <property type="entry name" value="TRYPSIN_SER"/>
</dbReference>
<accession>A0A834XRV3</accession>
<keyword evidence="7" id="KW-0865">Zymogen</keyword>
<keyword evidence="8" id="KW-1015">Disulfide bond</keyword>
<evidence type="ECO:0000256" key="7">
    <source>
        <dbReference type="ARBA" id="ARBA00023145"/>
    </source>
</evidence>
<evidence type="ECO:0000256" key="9">
    <source>
        <dbReference type="ARBA" id="ARBA00023180"/>
    </source>
</evidence>
<evidence type="ECO:0000256" key="10">
    <source>
        <dbReference type="ARBA" id="ARBA00024195"/>
    </source>
</evidence>